<organism evidence="1 2">
    <name type="scientific">Polistes dominula</name>
    <name type="common">European paper wasp</name>
    <name type="synonym">Vespa dominula</name>
    <dbReference type="NCBI Taxonomy" id="743375"/>
    <lineage>
        <taxon>Eukaryota</taxon>
        <taxon>Metazoa</taxon>
        <taxon>Ecdysozoa</taxon>
        <taxon>Arthropoda</taxon>
        <taxon>Hexapoda</taxon>
        <taxon>Insecta</taxon>
        <taxon>Pterygota</taxon>
        <taxon>Neoptera</taxon>
        <taxon>Endopterygota</taxon>
        <taxon>Hymenoptera</taxon>
        <taxon>Apocrita</taxon>
        <taxon>Aculeata</taxon>
        <taxon>Vespoidea</taxon>
        <taxon>Vespidae</taxon>
        <taxon>Polistinae</taxon>
        <taxon>Polistini</taxon>
        <taxon>Polistes</taxon>
    </lineage>
</organism>
<dbReference type="SUPFAM" id="SSF52540">
    <property type="entry name" value="P-loop containing nucleoside triphosphate hydrolases"/>
    <property type="match status" value="1"/>
</dbReference>
<name>A0ABM1IQQ8_POLDO</name>
<keyword evidence="2" id="KW-0347">Helicase</keyword>
<dbReference type="RefSeq" id="XP_015182545.1">
    <property type="nucleotide sequence ID" value="XM_015327059.1"/>
</dbReference>
<keyword evidence="2" id="KW-0378">Hydrolase</keyword>
<dbReference type="InterPro" id="IPR027417">
    <property type="entry name" value="P-loop_NTPase"/>
</dbReference>
<dbReference type="Proteomes" id="UP000694924">
    <property type="component" value="Unplaced"/>
</dbReference>
<keyword evidence="2" id="KW-0067">ATP-binding</keyword>
<sequence length="170" mass="20134">MNKKEKVIIFTNETSQIDELQSNFSKADINLENILSLKDINDSKTARFKIEEKTTARIIITTDFVFDHDNVNINDISYVYNYDLTLKADKYKRRSRWAICDDKTGVSIILMTEKNISVANNLITILESFHQKVPEELYDMAKTFKIWQKKKETIKKQKHNIVNKIRRYHK</sequence>
<evidence type="ECO:0000313" key="2">
    <source>
        <dbReference type="RefSeq" id="XP_015182545.1"/>
    </source>
</evidence>
<dbReference type="Gene3D" id="3.40.50.300">
    <property type="entry name" value="P-loop containing nucleotide triphosphate hydrolases"/>
    <property type="match status" value="1"/>
</dbReference>
<proteinExistence type="predicted"/>
<dbReference type="GeneID" id="107069609"/>
<gene>
    <name evidence="2" type="primary">LOC107069609</name>
</gene>
<reference evidence="2" key="1">
    <citation type="submission" date="2025-08" db="UniProtKB">
        <authorList>
            <consortium name="RefSeq"/>
        </authorList>
    </citation>
    <scope>IDENTIFICATION</scope>
    <source>
        <tissue evidence="2">Whole body</tissue>
    </source>
</reference>
<protein>
    <submittedName>
        <fullName evidence="2">Probable ATP-dependent RNA helicase DDX53</fullName>
    </submittedName>
</protein>
<evidence type="ECO:0000313" key="1">
    <source>
        <dbReference type="Proteomes" id="UP000694924"/>
    </source>
</evidence>
<keyword evidence="1" id="KW-1185">Reference proteome</keyword>
<dbReference type="GO" id="GO:0004386">
    <property type="term" value="F:helicase activity"/>
    <property type="evidence" value="ECO:0007669"/>
    <property type="project" value="UniProtKB-KW"/>
</dbReference>
<keyword evidence="2" id="KW-0547">Nucleotide-binding</keyword>
<accession>A0ABM1IQQ8</accession>